<keyword evidence="1" id="KW-0521">NADP</keyword>
<dbReference type="AlphaFoldDB" id="A0A8H8UHL4"/>
<accession>A0A8H8UHL4</accession>
<evidence type="ECO:0000313" key="4">
    <source>
        <dbReference type="Proteomes" id="UP000443090"/>
    </source>
</evidence>
<gene>
    <name evidence="3" type="primary">bik4</name>
    <name evidence="3" type="ORF">LOCC1_G003262</name>
</gene>
<proteinExistence type="predicted"/>
<protein>
    <submittedName>
        <fullName evidence="3">Nitrogen metabolite regulation-like protein</fullName>
    </submittedName>
</protein>
<comment type="caution">
    <text evidence="3">The sequence shown here is derived from an EMBL/GenBank/DDBJ whole genome shotgun (WGS) entry which is preliminary data.</text>
</comment>
<dbReference type="InterPro" id="IPR051164">
    <property type="entry name" value="NmrA-like_oxidored"/>
</dbReference>
<dbReference type="OrthoDB" id="419598at2759"/>
<dbReference type="Gene3D" id="3.40.50.720">
    <property type="entry name" value="NAD(P)-binding Rossmann-like Domain"/>
    <property type="match status" value="2"/>
</dbReference>
<dbReference type="SUPFAM" id="SSF51735">
    <property type="entry name" value="NAD(P)-binding Rossmann-fold domains"/>
    <property type="match status" value="1"/>
</dbReference>
<dbReference type="InterPro" id="IPR036291">
    <property type="entry name" value="NAD(P)-bd_dom_sf"/>
</dbReference>
<dbReference type="GO" id="GO:0005634">
    <property type="term" value="C:nucleus"/>
    <property type="evidence" value="ECO:0007669"/>
    <property type="project" value="TreeGrafter"/>
</dbReference>
<evidence type="ECO:0000259" key="2">
    <source>
        <dbReference type="Pfam" id="PF01370"/>
    </source>
</evidence>
<dbReference type="Pfam" id="PF01370">
    <property type="entry name" value="Epimerase"/>
    <property type="match status" value="1"/>
</dbReference>
<dbReference type="PANTHER" id="PTHR42748:SF8">
    <property type="entry name" value="NMRA-LIKE FAMILY PROTEIN (AFU_ORTHOLOGUE AFUA_8G01860)"/>
    <property type="match status" value="1"/>
</dbReference>
<dbReference type="InterPro" id="IPR001509">
    <property type="entry name" value="Epimerase_deHydtase"/>
</dbReference>
<sequence>MSSTKTLIFGATGAVGSATARTAQEHGAKVILARRCISKPIPGLTSAQEQAGGFERVQADPLDPDSVRAAVMKSGAKHAFIYAALQSTDYMRATIEIEKNIADIFGPQKWVRVRPGWFASNTSQWKPMIADGKVKILYPYATFELISPEDIGRGCGAITGRQFDPRDAIAAIGKVLGRDIRVTALNEDVGFEKMANHFAGAGVPESATNDAATFFITVLKGRIPGDTFTGCIYIGPAYEEGQNNILECAGQKATTFED</sequence>
<feature type="domain" description="NAD-dependent epimerase/dehydratase" evidence="2">
    <location>
        <begin position="7"/>
        <end position="88"/>
    </location>
</feature>
<dbReference type="PANTHER" id="PTHR42748">
    <property type="entry name" value="NITROGEN METABOLITE REPRESSION PROTEIN NMRA FAMILY MEMBER"/>
    <property type="match status" value="1"/>
</dbReference>
<reference evidence="3 4" key="1">
    <citation type="submission" date="2018-05" db="EMBL/GenBank/DDBJ databases">
        <title>Genome sequencing and assembly of the regulated plant pathogen Lachnellula willkommii and related sister species for the development of diagnostic species identification markers.</title>
        <authorList>
            <person name="Giroux E."/>
            <person name="Bilodeau G."/>
        </authorList>
    </citation>
    <scope>NUCLEOTIDE SEQUENCE [LARGE SCALE GENOMIC DNA]</scope>
    <source>
        <strain evidence="3 4">CBS 160.35</strain>
    </source>
</reference>
<keyword evidence="4" id="KW-1185">Reference proteome</keyword>
<evidence type="ECO:0000256" key="1">
    <source>
        <dbReference type="ARBA" id="ARBA00022857"/>
    </source>
</evidence>
<dbReference type="Proteomes" id="UP000443090">
    <property type="component" value="Unassembled WGS sequence"/>
</dbReference>
<name>A0A8H8UHL4_9HELO</name>
<evidence type="ECO:0000313" key="3">
    <source>
        <dbReference type="EMBL" id="TVY44428.1"/>
    </source>
</evidence>
<organism evidence="3 4">
    <name type="scientific">Lachnellula occidentalis</name>
    <dbReference type="NCBI Taxonomy" id="215460"/>
    <lineage>
        <taxon>Eukaryota</taxon>
        <taxon>Fungi</taxon>
        <taxon>Dikarya</taxon>
        <taxon>Ascomycota</taxon>
        <taxon>Pezizomycotina</taxon>
        <taxon>Leotiomycetes</taxon>
        <taxon>Helotiales</taxon>
        <taxon>Lachnaceae</taxon>
        <taxon>Lachnellula</taxon>
    </lineage>
</organism>
<dbReference type="EMBL" id="QGMI01000234">
    <property type="protein sequence ID" value="TVY44428.1"/>
    <property type="molecule type" value="Genomic_DNA"/>
</dbReference>